<dbReference type="InterPro" id="IPR000014">
    <property type="entry name" value="PAS"/>
</dbReference>
<dbReference type="EC" id="2.7.13.3" evidence="2"/>
<dbReference type="InterPro" id="IPR011006">
    <property type="entry name" value="CheY-like_superfamily"/>
</dbReference>
<feature type="domain" description="PAC" evidence="7">
    <location>
        <begin position="224"/>
        <end position="276"/>
    </location>
</feature>
<evidence type="ECO:0000256" key="1">
    <source>
        <dbReference type="ARBA" id="ARBA00000085"/>
    </source>
</evidence>
<dbReference type="InterPro" id="IPR013655">
    <property type="entry name" value="PAS_fold_3"/>
</dbReference>
<organism evidence="8 9">
    <name type="scientific">Trinickia dabaoshanensis</name>
    <dbReference type="NCBI Taxonomy" id="564714"/>
    <lineage>
        <taxon>Bacteria</taxon>
        <taxon>Pseudomonadati</taxon>
        <taxon>Pseudomonadota</taxon>
        <taxon>Betaproteobacteria</taxon>
        <taxon>Burkholderiales</taxon>
        <taxon>Burkholderiaceae</taxon>
        <taxon>Trinickia</taxon>
    </lineage>
</organism>
<dbReference type="InterPro" id="IPR001789">
    <property type="entry name" value="Sig_transdc_resp-reg_receiver"/>
</dbReference>
<dbReference type="InterPro" id="IPR000700">
    <property type="entry name" value="PAS-assoc_C"/>
</dbReference>
<comment type="catalytic activity">
    <reaction evidence="1">
        <text>ATP + protein L-histidine = ADP + protein N-phospho-L-histidine.</text>
        <dbReference type="EC" id="2.7.13.3"/>
    </reaction>
</comment>
<evidence type="ECO:0000259" key="6">
    <source>
        <dbReference type="PROSITE" id="PS50110"/>
    </source>
</evidence>
<dbReference type="AlphaFoldDB" id="A0A2N7VN56"/>
<dbReference type="SUPFAM" id="SSF55874">
    <property type="entry name" value="ATPase domain of HSP90 chaperone/DNA topoisomerase II/histidine kinase"/>
    <property type="match status" value="1"/>
</dbReference>
<reference evidence="8 9" key="1">
    <citation type="submission" date="2018-01" db="EMBL/GenBank/DDBJ databases">
        <title>Whole genome analyses suggest that Burkholderia sensu lato contains two further novel genera in the rhizoxinica-symbiotica group Mycetohabitans gen. nov., and Trinickia gen. nov.: implications for the evolution of diazotrophy and nodulation in the Burkholderiaceae.</title>
        <authorList>
            <person name="Estrada-de los Santos P."/>
            <person name="Palmer M."/>
            <person name="Chavez-Ramirez B."/>
            <person name="Beukes C."/>
            <person name="Steenkamp E.T."/>
            <person name="Hirsch A.M."/>
            <person name="Manyaka P."/>
            <person name="Maluk M."/>
            <person name="Lafos M."/>
            <person name="Crook M."/>
            <person name="Gross E."/>
            <person name="Simon M.F."/>
            <person name="Bueno dos Reis Junior F."/>
            <person name="Poole P.S."/>
            <person name="Venter S.N."/>
            <person name="James E.K."/>
        </authorList>
    </citation>
    <scope>NUCLEOTIDE SEQUENCE [LARGE SCALE GENOMIC DNA]</scope>
    <source>
        <strain evidence="8 9">GIMN1.004</strain>
    </source>
</reference>
<proteinExistence type="predicted"/>
<dbReference type="PANTHER" id="PTHR43065:SF42">
    <property type="entry name" value="TWO-COMPONENT SENSOR PPRA"/>
    <property type="match status" value="1"/>
</dbReference>
<evidence type="ECO:0000313" key="8">
    <source>
        <dbReference type="EMBL" id="PMS18603.1"/>
    </source>
</evidence>
<dbReference type="GO" id="GO:0000155">
    <property type="term" value="F:phosphorelay sensor kinase activity"/>
    <property type="evidence" value="ECO:0007669"/>
    <property type="project" value="InterPro"/>
</dbReference>
<dbReference type="InterPro" id="IPR035965">
    <property type="entry name" value="PAS-like_dom_sf"/>
</dbReference>
<dbReference type="RefSeq" id="WP_102646565.1">
    <property type="nucleotide sequence ID" value="NZ_PNYA01000014.1"/>
</dbReference>
<dbReference type="PROSITE" id="PS50113">
    <property type="entry name" value="PAC"/>
    <property type="match status" value="1"/>
</dbReference>
<dbReference type="NCBIfam" id="TIGR00229">
    <property type="entry name" value="sensory_box"/>
    <property type="match status" value="1"/>
</dbReference>
<dbReference type="Gene3D" id="1.10.287.130">
    <property type="match status" value="1"/>
</dbReference>
<name>A0A2N7VN56_9BURK</name>
<dbReference type="Gene3D" id="3.30.450.20">
    <property type="entry name" value="PAS domain"/>
    <property type="match status" value="1"/>
</dbReference>
<dbReference type="InterPro" id="IPR036890">
    <property type="entry name" value="HATPase_C_sf"/>
</dbReference>
<dbReference type="PRINTS" id="PR00344">
    <property type="entry name" value="BCTRLSENSOR"/>
</dbReference>
<dbReference type="EMBL" id="PNYA01000014">
    <property type="protein sequence ID" value="PMS18603.1"/>
    <property type="molecule type" value="Genomic_DNA"/>
</dbReference>
<keyword evidence="9" id="KW-1185">Reference proteome</keyword>
<dbReference type="InterPro" id="IPR003594">
    <property type="entry name" value="HATPase_dom"/>
</dbReference>
<dbReference type="SMART" id="SM00387">
    <property type="entry name" value="HATPase_c"/>
    <property type="match status" value="1"/>
</dbReference>
<dbReference type="Pfam" id="PF00512">
    <property type="entry name" value="HisKA"/>
    <property type="match status" value="1"/>
</dbReference>
<dbReference type="CDD" id="cd00082">
    <property type="entry name" value="HisKA"/>
    <property type="match status" value="1"/>
</dbReference>
<dbReference type="PROSITE" id="PS50109">
    <property type="entry name" value="HIS_KIN"/>
    <property type="match status" value="1"/>
</dbReference>
<dbReference type="Pfam" id="PF08447">
    <property type="entry name" value="PAS_3"/>
    <property type="match status" value="1"/>
</dbReference>
<dbReference type="Pfam" id="PF02518">
    <property type="entry name" value="HATPase_c"/>
    <property type="match status" value="1"/>
</dbReference>
<evidence type="ECO:0000313" key="9">
    <source>
        <dbReference type="Proteomes" id="UP000235616"/>
    </source>
</evidence>
<feature type="modified residue" description="4-aspartylphosphate" evidence="4">
    <location>
        <position position="619"/>
    </location>
</feature>
<keyword evidence="8" id="KW-0808">Transferase</keyword>
<dbReference type="PANTHER" id="PTHR43065">
    <property type="entry name" value="SENSOR HISTIDINE KINASE"/>
    <property type="match status" value="1"/>
</dbReference>
<dbReference type="InterPro" id="IPR036097">
    <property type="entry name" value="HisK_dim/P_sf"/>
</dbReference>
<dbReference type="SMART" id="SM00388">
    <property type="entry name" value="HisKA"/>
    <property type="match status" value="1"/>
</dbReference>
<dbReference type="Gene3D" id="3.40.50.2300">
    <property type="match status" value="1"/>
</dbReference>
<feature type="domain" description="Response regulatory" evidence="6">
    <location>
        <begin position="569"/>
        <end position="680"/>
    </location>
</feature>
<evidence type="ECO:0000259" key="5">
    <source>
        <dbReference type="PROSITE" id="PS50109"/>
    </source>
</evidence>
<dbReference type="InterPro" id="IPR004358">
    <property type="entry name" value="Sig_transdc_His_kin-like_C"/>
</dbReference>
<sequence>MTTIERNACPALILAPLGRDAPVAAALLREAGTEAVICADLEHFSALLNDEIGCAVVTEEALRDADITRVAAWVRRQPEWSDFPFIVLTHRGHAADHNSGARTLIRALGNVVFLERPFHPMTFVSVVATAQRGRHRQYEARSRMEELRESEARLRIALTAGQLGQWELDLPPTHFAASEAARAVLGRTGSRTLTYADFEACLHRDDRGRMRDAIKLSMETRTDVAIEFRCIWPDGTLHWVDFRARHVLDRERKAARLVGVSSDITARKTAEANLQRMNETLEAKVSERTSQLERAHQTVLDEIRQREHAEEVLRQVQKMEMIGQLTGGVAHDFNNLLMAVMGNLELLRKQVRDEKLVRLVDGALQGARRGASLTQRLLAFARQQDLRIESIHLSRLIRGMADLLERSVGAGIELALTLPEELPLTLADANQIELALLNLVVNARDAMPDGGTISIAVEVAHATQCVDLADGDYMRVSVADTGYGMNATTLSKAMEPFFTTKGLGKGTGLGLSMVHGLALQLNGALRLESAVGLGTQAELWLPVAPEAAEVPAPVEAARDESAVVAQGVTILLVDDDALISDSTAYLLEDLGHEVIEADSGANALEVLRSGKKVDLLFTDYSMPKMTGMQLAHAARELRPGLPIVMATGYAELPAASTTDIVRLRKPYQQHQLVAEIARALRGVR</sequence>
<dbReference type="InterPro" id="IPR005467">
    <property type="entry name" value="His_kinase_dom"/>
</dbReference>
<dbReference type="SUPFAM" id="SSF55785">
    <property type="entry name" value="PYP-like sensor domain (PAS domain)"/>
    <property type="match status" value="1"/>
</dbReference>
<keyword evidence="8" id="KW-0418">Kinase</keyword>
<gene>
    <name evidence="8" type="ORF">C0Z18_16935</name>
</gene>
<evidence type="ECO:0000256" key="2">
    <source>
        <dbReference type="ARBA" id="ARBA00012438"/>
    </source>
</evidence>
<dbReference type="Gene3D" id="2.10.70.100">
    <property type="match status" value="1"/>
</dbReference>
<dbReference type="SMART" id="SM00448">
    <property type="entry name" value="REC"/>
    <property type="match status" value="1"/>
</dbReference>
<accession>A0A2N7VN56</accession>
<dbReference type="Proteomes" id="UP000235616">
    <property type="component" value="Unassembled WGS sequence"/>
</dbReference>
<dbReference type="Pfam" id="PF00072">
    <property type="entry name" value="Response_reg"/>
    <property type="match status" value="1"/>
</dbReference>
<dbReference type="SMART" id="SM00086">
    <property type="entry name" value="PAC"/>
    <property type="match status" value="1"/>
</dbReference>
<dbReference type="SUPFAM" id="SSF52172">
    <property type="entry name" value="CheY-like"/>
    <property type="match status" value="2"/>
</dbReference>
<evidence type="ECO:0000256" key="3">
    <source>
        <dbReference type="ARBA" id="ARBA00022553"/>
    </source>
</evidence>
<evidence type="ECO:0000256" key="4">
    <source>
        <dbReference type="PROSITE-ProRule" id="PRU00169"/>
    </source>
</evidence>
<dbReference type="PROSITE" id="PS50110">
    <property type="entry name" value="RESPONSE_REGULATORY"/>
    <property type="match status" value="1"/>
</dbReference>
<feature type="domain" description="Histidine kinase" evidence="5">
    <location>
        <begin position="328"/>
        <end position="545"/>
    </location>
</feature>
<evidence type="ECO:0000259" key="7">
    <source>
        <dbReference type="PROSITE" id="PS50113"/>
    </source>
</evidence>
<dbReference type="SUPFAM" id="SSF47384">
    <property type="entry name" value="Homodimeric domain of signal transducing histidine kinase"/>
    <property type="match status" value="1"/>
</dbReference>
<dbReference type="Gene3D" id="3.30.565.10">
    <property type="entry name" value="Histidine kinase-like ATPase, C-terminal domain"/>
    <property type="match status" value="1"/>
</dbReference>
<dbReference type="InterPro" id="IPR001610">
    <property type="entry name" value="PAC"/>
</dbReference>
<protein>
    <recommendedName>
        <fullName evidence="2">histidine kinase</fullName>
        <ecNumber evidence="2">2.7.13.3</ecNumber>
    </recommendedName>
</protein>
<keyword evidence="3 4" id="KW-0597">Phosphoprotein</keyword>
<dbReference type="InterPro" id="IPR003661">
    <property type="entry name" value="HisK_dim/P_dom"/>
</dbReference>
<dbReference type="CDD" id="cd00130">
    <property type="entry name" value="PAS"/>
    <property type="match status" value="1"/>
</dbReference>
<dbReference type="OrthoDB" id="5389366at2"/>
<comment type="caution">
    <text evidence="8">The sequence shown here is derived from an EMBL/GenBank/DDBJ whole genome shotgun (WGS) entry which is preliminary data.</text>
</comment>